<keyword evidence="4" id="KW-0539">Nucleus</keyword>
<feature type="region of interest" description="Disordered" evidence="5">
    <location>
        <begin position="1"/>
        <end position="22"/>
    </location>
</feature>
<accession>A0A485L9V1</accession>
<dbReference type="EMBL" id="CAADRA010006405">
    <property type="protein sequence ID" value="VFT95080.1"/>
    <property type="molecule type" value="Genomic_DNA"/>
</dbReference>
<evidence type="ECO:0000256" key="4">
    <source>
        <dbReference type="ARBA" id="ARBA00023242"/>
    </source>
</evidence>
<dbReference type="PANTHER" id="PTHR18829:SF0">
    <property type="entry name" value="PROTEIN YAE1 HOMOLOG"/>
    <property type="match status" value="1"/>
</dbReference>
<evidence type="ECO:0000313" key="9">
    <source>
        <dbReference type="Proteomes" id="UP000332933"/>
    </source>
</evidence>
<evidence type="ECO:0000259" key="6">
    <source>
        <dbReference type="Pfam" id="PF09811"/>
    </source>
</evidence>
<keyword evidence="9" id="KW-1185">Reference proteome</keyword>
<evidence type="ECO:0000313" key="8">
    <source>
        <dbReference type="EMBL" id="VFT95080.1"/>
    </source>
</evidence>
<organism evidence="8 9">
    <name type="scientific">Aphanomyces stellatus</name>
    <dbReference type="NCBI Taxonomy" id="120398"/>
    <lineage>
        <taxon>Eukaryota</taxon>
        <taxon>Sar</taxon>
        <taxon>Stramenopiles</taxon>
        <taxon>Oomycota</taxon>
        <taxon>Saprolegniomycetes</taxon>
        <taxon>Saprolegniales</taxon>
        <taxon>Verrucalvaceae</taxon>
        <taxon>Aphanomyces</taxon>
    </lineage>
</organism>
<gene>
    <name evidence="8" type="primary">Aste57867_18344</name>
    <name evidence="7" type="ORF">As57867_018282</name>
    <name evidence="8" type="ORF">ASTE57867_18344</name>
</gene>
<dbReference type="AlphaFoldDB" id="A0A485L9V1"/>
<dbReference type="InterPro" id="IPR019191">
    <property type="entry name" value="Essential_protein_Yae1_N"/>
</dbReference>
<keyword evidence="3" id="KW-0963">Cytoplasm</keyword>
<dbReference type="EMBL" id="VJMH01006384">
    <property type="protein sequence ID" value="KAF0690270.1"/>
    <property type="molecule type" value="Genomic_DNA"/>
</dbReference>
<evidence type="ECO:0000256" key="1">
    <source>
        <dbReference type="ARBA" id="ARBA00004123"/>
    </source>
</evidence>
<name>A0A485L9V1_9STRA</name>
<reference evidence="8 9" key="1">
    <citation type="submission" date="2019-03" db="EMBL/GenBank/DDBJ databases">
        <authorList>
            <person name="Gaulin E."/>
            <person name="Dumas B."/>
        </authorList>
    </citation>
    <scope>NUCLEOTIDE SEQUENCE [LARGE SCALE GENOMIC DNA]</scope>
    <source>
        <strain evidence="8">CBS 568.67</strain>
    </source>
</reference>
<dbReference type="GO" id="GO:0005634">
    <property type="term" value="C:nucleus"/>
    <property type="evidence" value="ECO:0007669"/>
    <property type="project" value="UniProtKB-SubCell"/>
</dbReference>
<proteinExistence type="predicted"/>
<dbReference type="Proteomes" id="UP000332933">
    <property type="component" value="Unassembled WGS sequence"/>
</dbReference>
<dbReference type="InterPro" id="IPR038881">
    <property type="entry name" value="Yae1-like"/>
</dbReference>
<comment type="subcellular location">
    <subcellularLocation>
        <location evidence="2">Cytoplasm</location>
    </subcellularLocation>
    <subcellularLocation>
        <location evidence="1">Nucleus</location>
    </subcellularLocation>
</comment>
<reference evidence="7" key="2">
    <citation type="submission" date="2019-06" db="EMBL/GenBank/DDBJ databases">
        <title>Genomics analysis of Aphanomyces spp. identifies a new class of oomycete effector associated with host adaptation.</title>
        <authorList>
            <person name="Gaulin E."/>
        </authorList>
    </citation>
    <scope>NUCLEOTIDE SEQUENCE</scope>
    <source>
        <strain evidence="7">CBS 578.67</strain>
    </source>
</reference>
<protein>
    <submittedName>
        <fullName evidence="8">Aste57867_18344 protein</fullName>
    </submittedName>
</protein>
<sequence length="149" mass="16134">MDEDDFSDGFSDAGGDSEHQDRAWVEVEANAMERRSRTVGFREGLDVGKEETLQEGFNEGYAAGAAHGFRSGVLQGLLRSFAHQYPDKKDLVQDVLASLRAKERTSIEAGEIPSTDGADTQAVHDALAPFLPALPEAAHLHEKKNHASG</sequence>
<evidence type="ECO:0000256" key="2">
    <source>
        <dbReference type="ARBA" id="ARBA00004496"/>
    </source>
</evidence>
<evidence type="ECO:0000313" key="7">
    <source>
        <dbReference type="EMBL" id="KAF0690270.1"/>
    </source>
</evidence>
<feature type="domain" description="Essential protein Yae1 N-terminal" evidence="6">
    <location>
        <begin position="40"/>
        <end position="78"/>
    </location>
</feature>
<dbReference type="Pfam" id="PF09811">
    <property type="entry name" value="Yae1_N"/>
    <property type="match status" value="1"/>
</dbReference>
<evidence type="ECO:0000256" key="3">
    <source>
        <dbReference type="ARBA" id="ARBA00022490"/>
    </source>
</evidence>
<dbReference type="PANTHER" id="PTHR18829">
    <property type="entry name" value="PROTEIN YAE1 HOMOLOG"/>
    <property type="match status" value="1"/>
</dbReference>
<evidence type="ECO:0000256" key="5">
    <source>
        <dbReference type="SAM" id="MobiDB-lite"/>
    </source>
</evidence>
<dbReference type="OrthoDB" id="20086at2759"/>
<dbReference type="GO" id="GO:0005737">
    <property type="term" value="C:cytoplasm"/>
    <property type="evidence" value="ECO:0007669"/>
    <property type="project" value="UniProtKB-SubCell"/>
</dbReference>